<keyword evidence="3" id="KW-0472">Membrane</keyword>
<evidence type="ECO:0000259" key="6">
    <source>
        <dbReference type="Pfam" id="PF00100"/>
    </source>
</evidence>
<reference evidence="7" key="2">
    <citation type="submission" date="2025-08" db="UniProtKB">
        <authorList>
            <consortium name="Ensembl"/>
        </authorList>
    </citation>
    <scope>IDENTIFICATION</scope>
</reference>
<feature type="region of interest" description="Disordered" evidence="4">
    <location>
        <begin position="507"/>
        <end position="561"/>
    </location>
</feature>
<dbReference type="InterPro" id="IPR051148">
    <property type="entry name" value="Zona_Pellucida_Domain_gp"/>
</dbReference>
<feature type="region of interest" description="Disordered" evidence="4">
    <location>
        <begin position="29"/>
        <end position="69"/>
    </location>
</feature>
<dbReference type="GO" id="GO:0007339">
    <property type="term" value="P:binding of sperm to zona pellucida"/>
    <property type="evidence" value="ECO:0007669"/>
    <property type="project" value="TreeGrafter"/>
</dbReference>
<gene>
    <name evidence="7" type="primary">LOC107376288</name>
</gene>
<dbReference type="Gene3D" id="2.60.40.4100">
    <property type="entry name" value="Zona pellucida, ZP-C domain"/>
    <property type="match status" value="1"/>
</dbReference>
<name>A0A8C6LSU9_NOTFU</name>
<evidence type="ECO:0000313" key="8">
    <source>
        <dbReference type="Proteomes" id="UP000694548"/>
    </source>
</evidence>
<evidence type="ECO:0000256" key="1">
    <source>
        <dbReference type="ARBA" id="ARBA00004236"/>
    </source>
</evidence>
<protein>
    <submittedName>
        <fullName evidence="7">Uncharacterized LOC107376288</fullName>
    </submittedName>
</protein>
<evidence type="ECO:0000313" key="7">
    <source>
        <dbReference type="Ensembl" id="ENSNFUP00015023601.1"/>
    </source>
</evidence>
<feature type="domain" description="ZP-C" evidence="6">
    <location>
        <begin position="932"/>
        <end position="1069"/>
    </location>
</feature>
<comment type="subcellular location">
    <subcellularLocation>
        <location evidence="1">Cell membrane</location>
    </subcellularLocation>
</comment>
<feature type="compositionally biased region" description="Low complexity" evidence="4">
    <location>
        <begin position="143"/>
        <end position="154"/>
    </location>
</feature>
<proteinExistence type="predicted"/>
<evidence type="ECO:0000256" key="3">
    <source>
        <dbReference type="ARBA" id="ARBA00023136"/>
    </source>
</evidence>
<dbReference type="GO" id="GO:0035805">
    <property type="term" value="C:egg coat"/>
    <property type="evidence" value="ECO:0007669"/>
    <property type="project" value="TreeGrafter"/>
</dbReference>
<feature type="compositionally biased region" description="Polar residues" evidence="4">
    <location>
        <begin position="43"/>
        <end position="54"/>
    </location>
</feature>
<organism evidence="7 8">
    <name type="scientific">Nothobranchius furzeri</name>
    <name type="common">Turquoise killifish</name>
    <dbReference type="NCBI Taxonomy" id="105023"/>
    <lineage>
        <taxon>Eukaryota</taxon>
        <taxon>Metazoa</taxon>
        <taxon>Chordata</taxon>
        <taxon>Craniata</taxon>
        <taxon>Vertebrata</taxon>
        <taxon>Euteleostomi</taxon>
        <taxon>Actinopterygii</taxon>
        <taxon>Neopterygii</taxon>
        <taxon>Teleostei</taxon>
        <taxon>Neoteleostei</taxon>
        <taxon>Acanthomorphata</taxon>
        <taxon>Ovalentaria</taxon>
        <taxon>Atherinomorphae</taxon>
        <taxon>Cyprinodontiformes</taxon>
        <taxon>Nothobranchiidae</taxon>
        <taxon>Nothobranchius</taxon>
    </lineage>
</organism>
<accession>A0A8C6LSU9</accession>
<keyword evidence="8" id="KW-1185">Reference proteome</keyword>
<dbReference type="GO" id="GO:0035804">
    <property type="term" value="F:structural constituent of egg coat"/>
    <property type="evidence" value="ECO:0007669"/>
    <property type="project" value="TreeGrafter"/>
</dbReference>
<evidence type="ECO:0000256" key="2">
    <source>
        <dbReference type="ARBA" id="ARBA00022475"/>
    </source>
</evidence>
<feature type="chain" id="PRO_5034044574" evidence="5">
    <location>
        <begin position="30"/>
        <end position="1089"/>
    </location>
</feature>
<feature type="region of interest" description="Disordered" evidence="4">
    <location>
        <begin position="773"/>
        <end position="827"/>
    </location>
</feature>
<feature type="signal peptide" evidence="5">
    <location>
        <begin position="1"/>
        <end position="29"/>
    </location>
</feature>
<reference evidence="7" key="3">
    <citation type="submission" date="2025-09" db="UniProtKB">
        <authorList>
            <consortium name="Ensembl"/>
        </authorList>
    </citation>
    <scope>IDENTIFICATION</scope>
</reference>
<keyword evidence="5" id="KW-0732">Signal</keyword>
<dbReference type="GO" id="GO:0005886">
    <property type="term" value="C:plasma membrane"/>
    <property type="evidence" value="ECO:0007669"/>
    <property type="project" value="UniProtKB-SubCell"/>
</dbReference>
<dbReference type="PANTHER" id="PTHR23343">
    <property type="entry name" value="ZONA PELLUCIDA SPERM-BINDING PROTEIN"/>
    <property type="match status" value="1"/>
</dbReference>
<dbReference type="Ensembl" id="ENSNFUT00015024685.1">
    <property type="protein sequence ID" value="ENSNFUP00015023601.1"/>
    <property type="gene ID" value="ENSNFUG00015011407.1"/>
</dbReference>
<keyword evidence="2" id="KW-1003">Cell membrane</keyword>
<dbReference type="GO" id="GO:0060468">
    <property type="term" value="P:prevention of polyspermy"/>
    <property type="evidence" value="ECO:0007669"/>
    <property type="project" value="TreeGrafter"/>
</dbReference>
<dbReference type="GO" id="GO:0032190">
    <property type="term" value="F:acrosin binding"/>
    <property type="evidence" value="ECO:0007669"/>
    <property type="project" value="TreeGrafter"/>
</dbReference>
<dbReference type="GeneTree" id="ENSGT01000000214705"/>
<dbReference type="InterPro" id="IPR055355">
    <property type="entry name" value="ZP-C"/>
</dbReference>
<reference evidence="7" key="1">
    <citation type="submission" date="2014-08" db="EMBL/GenBank/DDBJ databases">
        <authorList>
            <person name="Senf B."/>
            <person name="Petzold A."/>
            <person name="Downie B.R."/>
            <person name="Koch P."/>
            <person name="Platzer M."/>
        </authorList>
    </citation>
    <scope>NUCLEOTIDE SEQUENCE [LARGE SCALE GENOMIC DNA]</scope>
    <source>
        <strain evidence="7">GRZ</strain>
    </source>
</reference>
<feature type="compositionally biased region" description="Polar residues" evidence="4">
    <location>
        <begin position="718"/>
        <end position="727"/>
    </location>
</feature>
<dbReference type="Proteomes" id="UP000694548">
    <property type="component" value="Chromosome sgr03"/>
</dbReference>
<evidence type="ECO:0000256" key="5">
    <source>
        <dbReference type="SAM" id="SignalP"/>
    </source>
</evidence>
<feature type="region of interest" description="Disordered" evidence="4">
    <location>
        <begin position="715"/>
        <end position="743"/>
    </location>
</feature>
<dbReference type="PANTHER" id="PTHR23343:SF117">
    <property type="entry name" value="ZONA PELLUCIDA SPERM-BINDING PROTEIN 4-LIKE ISOFORM X1"/>
    <property type="match status" value="1"/>
</dbReference>
<feature type="region of interest" description="Disordered" evidence="4">
    <location>
        <begin position="139"/>
        <end position="161"/>
    </location>
</feature>
<dbReference type="Pfam" id="PF00100">
    <property type="entry name" value="Zona_pellucida"/>
    <property type="match status" value="1"/>
</dbReference>
<evidence type="ECO:0000256" key="4">
    <source>
        <dbReference type="SAM" id="MobiDB-lite"/>
    </source>
</evidence>
<dbReference type="AlphaFoldDB" id="A0A8C6LSU9"/>
<sequence>MHLKQKANSFGFLLLYIVTTLLSAGRCESTSQPLQPASHEASSRNLHPTPTNAVQRRKNRAGGTGPELRLKPRMVASGFRPRFKRRPSEKEKLLSSPRLPAGNCSRGIIRHVFPGKFYTTGQIEPNLKHLLHQVDSALGRGGQARSSGQQSSGANESWQKLEPTVECGDDSMLLTVRRKRAMQLLLDRGNESSLLLFQLPPRCGYSVQSTVRDFSLRAQYDACHVALQGGSHVLPLLWRGIPVKVSCPESQIRLPGERPTSLCCFPNGMTFRLSDLSAEESRVNVRGEWTPLSLLAKRCGYTLHRRDAAVIIAAPFVTCGVSLKDGKHTLYLRMGRKTYSLACPVRPLEELPVTRQSLADGPPDLTTRAVKPNLESLSPLLWIPPFYLAPPNYPHPTYPNVVLYGSPNPPPSAQESALGAQQKHSDDIYHQIPLMEAYLSAQHQAKDSGPLEQNKRQHPEVPVLDLFDKGADATCVPVQVETPRPPPPGHDFSSYYHYYHLPKIPLPVTPQKSKPGPGASGEFSTNSRKPETPSVLPKTKQSDTGPLPVTMPSPHTVPTRSQVSARYAPYPLQPFPYFYYYFPHISKGEVKRLGLYYPDLATKTNLSLVLSTKSSERSGYDEHKVNPSSNELNVDKTDSLVQAGGERRAAAVTLAVQFPFSKRRSLQPAPLAVPPPEHVLPTPGFTYNADPYKYYYHPYYNYYLKYYTPKASHETSKHGAQSATTAAAPSGHKPRTTSPPSEHHLQDQRYLYYYYLYYLPHMLKYKQKLLHGGGEDTSQLSSGLDKQPSAPAAEAGWSGDPPPIHGLLSPSKAAGQHGGNGGKLDKKMQDTQGQYLVFAVPRSVANPSVDPPDNSKHPCVLQKVSSPDLHFPQDGCDPDHHEFGQRIQSHEDIGSSPGRFLVGCSSPHSSGEVQFLLMDQRPPAPPTPAAATVLMRITADESFSSFYPEAHLPLSLIQGRPFFVELRLEQPPEPNAVLLVHSCLAYTQTPELSWVVFYDSCSSGGFSQLLPSSDSKYIQRIKIPSFPSLPVEGSAYRFHGGYLTLEDPEVHFLCLTEICSTAHGDCSRCNKGKIPKHILFLEAHCPTCF</sequence>
<dbReference type="InterPro" id="IPR042235">
    <property type="entry name" value="ZP-C_dom"/>
</dbReference>